<feature type="domain" description="Type II secretion system protein GspF" evidence="9">
    <location>
        <begin position="217"/>
        <end position="339"/>
    </location>
</feature>
<dbReference type="PANTHER" id="PTHR30012:SF0">
    <property type="entry name" value="TYPE II SECRETION SYSTEM PROTEIN F-RELATED"/>
    <property type="match status" value="1"/>
</dbReference>
<dbReference type="InterPro" id="IPR003004">
    <property type="entry name" value="GspF/PilC"/>
</dbReference>
<keyword evidence="11" id="KW-1185">Reference proteome</keyword>
<keyword evidence="5 8" id="KW-0812">Transmembrane</keyword>
<dbReference type="InterPro" id="IPR042094">
    <property type="entry name" value="T2SS_GspF_sf"/>
</dbReference>
<evidence type="ECO:0000259" key="9">
    <source>
        <dbReference type="Pfam" id="PF00482"/>
    </source>
</evidence>
<proteinExistence type="inferred from homology"/>
<reference evidence="10 11" key="1">
    <citation type="submission" date="2019-03" db="EMBL/GenBank/DDBJ databases">
        <title>Genomic Encyclopedia of Type Strains, Phase IV (KMG-IV): sequencing the most valuable type-strain genomes for metagenomic binning, comparative biology and taxonomic classification.</title>
        <authorList>
            <person name="Goeker M."/>
        </authorList>
    </citation>
    <scope>NUCLEOTIDE SEQUENCE [LARGE SCALE GENOMIC DNA]</scope>
    <source>
        <strain evidence="10 11">DSM 100433</strain>
    </source>
</reference>
<evidence type="ECO:0000256" key="1">
    <source>
        <dbReference type="ARBA" id="ARBA00004429"/>
    </source>
</evidence>
<dbReference type="InterPro" id="IPR018076">
    <property type="entry name" value="T2SS_GspF_dom"/>
</dbReference>
<comment type="similarity">
    <text evidence="2">Belongs to the GSP F family.</text>
</comment>
<dbReference type="PRINTS" id="PR00812">
    <property type="entry name" value="BCTERIALGSPF"/>
</dbReference>
<feature type="transmembrane region" description="Helical" evidence="8">
    <location>
        <begin position="163"/>
        <end position="185"/>
    </location>
</feature>
<dbReference type="FunFam" id="1.20.81.30:FF:000001">
    <property type="entry name" value="Type II secretion system protein F"/>
    <property type="match status" value="1"/>
</dbReference>
<feature type="transmembrane region" description="Helical" evidence="8">
    <location>
        <begin position="118"/>
        <end position="143"/>
    </location>
</feature>
<name>A0A9X8UL63_9FIRM</name>
<keyword evidence="3" id="KW-1003">Cell membrane</keyword>
<dbReference type="RefSeq" id="WP_132083943.1">
    <property type="nucleotide sequence ID" value="NZ_SLUK01000002.1"/>
</dbReference>
<evidence type="ECO:0000256" key="6">
    <source>
        <dbReference type="ARBA" id="ARBA00022989"/>
    </source>
</evidence>
<protein>
    <submittedName>
        <fullName evidence="10">Type IV pilus assembly protein PilC</fullName>
    </submittedName>
</protein>
<evidence type="ECO:0000256" key="3">
    <source>
        <dbReference type="ARBA" id="ARBA00022475"/>
    </source>
</evidence>
<sequence length="348" mass="37833">MPREKKLTSREISAFCAQISVILKSGIPVEEGLAIMQGEMENEEGKKIVSGLLETVGRGEPLHAALLQSGRFPKYMVDMVEIGTQSGRLDEVMDSLCEYYQREEDIASGVRTAVTYPLIMIAMMVLVIGVLLIKVLPVFAQVFEQLGSEMSAFARSVMALGSLIGRYSALILGVLVLLGLLFWLLRRTEGGRRMLDRFLDSFFLTRKLRAKIASGRFAAAMALMLSSGLDTDQSLEMAKRLVDNERTGLKIARCQERIAAGESFSQALGEAGLFGGIYARMVAVGFKTGSADTVMGKLADRYEEEIDAQIASLVSVLEPTLVAILSVIVGMVLLSVMLPLMGIMSSIG</sequence>
<gene>
    <name evidence="10" type="ORF">EDD78_102127</name>
</gene>
<evidence type="ECO:0000256" key="4">
    <source>
        <dbReference type="ARBA" id="ARBA00022519"/>
    </source>
</evidence>
<comment type="subcellular location">
    <subcellularLocation>
        <location evidence="1">Cell inner membrane</location>
        <topology evidence="1">Multi-pass membrane protein</topology>
    </subcellularLocation>
</comment>
<dbReference type="EMBL" id="SLUK01000002">
    <property type="protein sequence ID" value="TCL44508.1"/>
    <property type="molecule type" value="Genomic_DNA"/>
</dbReference>
<dbReference type="GO" id="GO:0005886">
    <property type="term" value="C:plasma membrane"/>
    <property type="evidence" value="ECO:0007669"/>
    <property type="project" value="UniProtKB-SubCell"/>
</dbReference>
<feature type="domain" description="Type II secretion system protein GspF" evidence="9">
    <location>
        <begin position="15"/>
        <end position="137"/>
    </location>
</feature>
<evidence type="ECO:0000313" key="11">
    <source>
        <dbReference type="Proteomes" id="UP000294682"/>
    </source>
</evidence>
<keyword evidence="4" id="KW-0997">Cell inner membrane</keyword>
<evidence type="ECO:0000256" key="8">
    <source>
        <dbReference type="SAM" id="Phobius"/>
    </source>
</evidence>
<evidence type="ECO:0000256" key="5">
    <source>
        <dbReference type="ARBA" id="ARBA00022692"/>
    </source>
</evidence>
<dbReference type="Gene3D" id="1.20.81.30">
    <property type="entry name" value="Type II secretion system (T2SS), domain F"/>
    <property type="match status" value="2"/>
</dbReference>
<evidence type="ECO:0000256" key="7">
    <source>
        <dbReference type="ARBA" id="ARBA00023136"/>
    </source>
</evidence>
<keyword evidence="7 8" id="KW-0472">Membrane</keyword>
<feature type="transmembrane region" description="Helical" evidence="8">
    <location>
        <begin position="321"/>
        <end position="343"/>
    </location>
</feature>
<accession>A0A9X8UL63</accession>
<evidence type="ECO:0000313" key="10">
    <source>
        <dbReference type="EMBL" id="TCL44508.1"/>
    </source>
</evidence>
<organism evidence="10 11">
    <name type="scientific">Harryflintia acetispora</name>
    <dbReference type="NCBI Taxonomy" id="1849041"/>
    <lineage>
        <taxon>Bacteria</taxon>
        <taxon>Bacillati</taxon>
        <taxon>Bacillota</taxon>
        <taxon>Clostridia</taxon>
        <taxon>Eubacteriales</taxon>
        <taxon>Oscillospiraceae</taxon>
        <taxon>Harryflintia</taxon>
    </lineage>
</organism>
<comment type="caution">
    <text evidence="10">The sequence shown here is derived from an EMBL/GenBank/DDBJ whole genome shotgun (WGS) entry which is preliminary data.</text>
</comment>
<evidence type="ECO:0000256" key="2">
    <source>
        <dbReference type="ARBA" id="ARBA00005745"/>
    </source>
</evidence>
<dbReference type="PANTHER" id="PTHR30012">
    <property type="entry name" value="GENERAL SECRETION PATHWAY PROTEIN"/>
    <property type="match status" value="1"/>
</dbReference>
<keyword evidence="6 8" id="KW-1133">Transmembrane helix</keyword>
<dbReference type="Proteomes" id="UP000294682">
    <property type="component" value="Unassembled WGS sequence"/>
</dbReference>
<dbReference type="AlphaFoldDB" id="A0A9X8UL63"/>
<dbReference type="Pfam" id="PF00482">
    <property type="entry name" value="T2SSF"/>
    <property type="match status" value="2"/>
</dbReference>